<keyword evidence="4 9" id="KW-0820">tRNA-binding</keyword>
<dbReference type="GO" id="GO:0031966">
    <property type="term" value="C:mitochondrial membrane"/>
    <property type="evidence" value="ECO:0007669"/>
    <property type="project" value="TreeGrafter"/>
</dbReference>
<keyword evidence="6 9" id="KW-0694">RNA-binding</keyword>
<dbReference type="GO" id="GO:0000049">
    <property type="term" value="F:tRNA binding"/>
    <property type="evidence" value="ECO:0007669"/>
    <property type="project" value="UniProtKB-UniRule"/>
</dbReference>
<dbReference type="Pfam" id="PF01553">
    <property type="entry name" value="Acyltransferase"/>
    <property type="match status" value="1"/>
</dbReference>
<name>A0A9W7W304_9PEZI</name>
<comment type="subcellular location">
    <subcellularLocation>
        <location evidence="1">Endomembrane system</location>
        <topology evidence="1">Peripheral membrane protein</topology>
    </subcellularLocation>
</comment>
<dbReference type="Pfam" id="PF01588">
    <property type="entry name" value="tRNA_bind"/>
    <property type="match status" value="1"/>
</dbReference>
<dbReference type="SUPFAM" id="SSF47616">
    <property type="entry name" value="GST C-terminal domain-like"/>
    <property type="match status" value="1"/>
</dbReference>
<evidence type="ECO:0000256" key="7">
    <source>
        <dbReference type="ARBA" id="ARBA00023136"/>
    </source>
</evidence>
<dbReference type="Gene3D" id="3.40.1000.30">
    <property type="match status" value="1"/>
</dbReference>
<evidence type="ECO:0000313" key="12">
    <source>
        <dbReference type="EMBL" id="KAH9827950.1"/>
    </source>
</evidence>
<dbReference type="Pfam" id="PF21972">
    <property type="entry name" value="Arc1p_N_like"/>
    <property type="match status" value="1"/>
</dbReference>
<dbReference type="PANTHER" id="PTHR12563">
    <property type="entry name" value="GLYCEROL-3-PHOSPHATE ACYLTRANSFERASE"/>
    <property type="match status" value="1"/>
</dbReference>
<evidence type="ECO:0000256" key="8">
    <source>
        <dbReference type="ARBA" id="ARBA00023315"/>
    </source>
</evidence>
<dbReference type="GO" id="GO:0008654">
    <property type="term" value="P:phospholipid biosynthetic process"/>
    <property type="evidence" value="ECO:0007669"/>
    <property type="project" value="TreeGrafter"/>
</dbReference>
<dbReference type="Pfam" id="PF19277">
    <property type="entry name" value="GPAT_C"/>
    <property type="match status" value="1"/>
</dbReference>
<evidence type="ECO:0000256" key="3">
    <source>
        <dbReference type="ARBA" id="ARBA00007937"/>
    </source>
</evidence>
<dbReference type="GO" id="GO:0006631">
    <property type="term" value="P:fatty acid metabolic process"/>
    <property type="evidence" value="ECO:0007669"/>
    <property type="project" value="TreeGrafter"/>
</dbReference>
<comment type="similarity">
    <text evidence="3">Belongs to the GPAT/DAPAT family.</text>
</comment>
<dbReference type="Gene3D" id="2.40.50.140">
    <property type="entry name" value="Nucleic acid-binding proteins"/>
    <property type="match status" value="1"/>
</dbReference>
<feature type="region of interest" description="Disordered" evidence="10">
    <location>
        <begin position="1354"/>
        <end position="1439"/>
    </location>
</feature>
<keyword evidence="5" id="KW-0808">Transferase</keyword>
<dbReference type="Gene3D" id="1.20.1050.130">
    <property type="match status" value="1"/>
</dbReference>
<dbReference type="GO" id="GO:0004366">
    <property type="term" value="F:glycerol-3-phosphate O-acyltransferase activity"/>
    <property type="evidence" value="ECO:0007669"/>
    <property type="project" value="TreeGrafter"/>
</dbReference>
<dbReference type="GO" id="GO:0032991">
    <property type="term" value="C:protein-containing complex"/>
    <property type="evidence" value="ECO:0007669"/>
    <property type="project" value="UniProtKB-ARBA"/>
</dbReference>
<feature type="compositionally biased region" description="Gly residues" evidence="10">
    <location>
        <begin position="1162"/>
        <end position="1171"/>
    </location>
</feature>
<feature type="compositionally biased region" description="Low complexity" evidence="10">
    <location>
        <begin position="1405"/>
        <end position="1414"/>
    </location>
</feature>
<evidence type="ECO:0000256" key="9">
    <source>
        <dbReference type="PROSITE-ProRule" id="PRU00209"/>
    </source>
</evidence>
<dbReference type="Pfam" id="PF11566">
    <property type="entry name" value="PI31_Prot_N"/>
    <property type="match status" value="1"/>
</dbReference>
<keyword evidence="7" id="KW-0472">Membrane</keyword>
<dbReference type="CDD" id="cd02799">
    <property type="entry name" value="tRNA_bind_EMAP-II_like"/>
    <property type="match status" value="1"/>
</dbReference>
<dbReference type="GO" id="GO:0019432">
    <property type="term" value="P:triglyceride biosynthetic process"/>
    <property type="evidence" value="ECO:0007669"/>
    <property type="project" value="TreeGrafter"/>
</dbReference>
<evidence type="ECO:0000256" key="1">
    <source>
        <dbReference type="ARBA" id="ARBA00004184"/>
    </source>
</evidence>
<dbReference type="InterPro" id="IPR022284">
    <property type="entry name" value="GPAT/DHAPAT"/>
</dbReference>
<dbReference type="CDD" id="cd07993">
    <property type="entry name" value="LPLAT_DHAPAT-like"/>
    <property type="match status" value="1"/>
</dbReference>
<dbReference type="InterPro" id="IPR012340">
    <property type="entry name" value="NA-bd_OB-fold"/>
</dbReference>
<proteinExistence type="inferred from homology"/>
<feature type="compositionally biased region" description="Basic and acidic residues" evidence="10">
    <location>
        <begin position="1026"/>
        <end position="1046"/>
    </location>
</feature>
<dbReference type="Pfam" id="PF08577">
    <property type="entry name" value="PI31_Prot_C"/>
    <property type="match status" value="1"/>
</dbReference>
<dbReference type="Proteomes" id="UP001138500">
    <property type="component" value="Unassembled WGS sequence"/>
</dbReference>
<dbReference type="InterPro" id="IPR053836">
    <property type="entry name" value="Arc1-like_N"/>
</dbReference>
<dbReference type="InterPro" id="IPR045520">
    <property type="entry name" value="GPAT/DHAPAT_C"/>
</dbReference>
<reference evidence="12 13" key="1">
    <citation type="journal article" date="2018" name="IMA Fungus">
        <title>IMA Genome-F 10: Nine draft genome sequences of Claviceps purpurea s.lat., including C. arundinis, C. humidiphila, and C. cf. spartinae, pseudomolecules for the pitch canker pathogen Fusarium circinatum, draft genome of Davidsoniella eucalypti, Grosmannia galeiformis, Quambalaria eucalypti, and Teratosphaeria destructans.</title>
        <authorList>
            <person name="Wingfield B.D."/>
            <person name="Liu M."/>
            <person name="Nguyen H.D."/>
            <person name="Lane F.A."/>
            <person name="Morgan S.W."/>
            <person name="De Vos L."/>
            <person name="Wilken P.M."/>
            <person name="Duong T.A."/>
            <person name="Aylward J."/>
            <person name="Coetzee M.P."/>
            <person name="Dadej K."/>
            <person name="De Beer Z.W."/>
            <person name="Findlay W."/>
            <person name="Havenga M."/>
            <person name="Kolarik M."/>
            <person name="Menzies J.G."/>
            <person name="Naidoo K."/>
            <person name="Pochopski O."/>
            <person name="Shoukouhi P."/>
            <person name="Santana Q.C."/>
            <person name="Seifert K.A."/>
            <person name="Soal N."/>
            <person name="Steenkamp E.T."/>
            <person name="Tatham C.T."/>
            <person name="van der Nest M.A."/>
            <person name="Wingfield M.J."/>
        </authorList>
    </citation>
    <scope>NUCLEOTIDE SEQUENCE [LARGE SCALE GENOMIC DNA]</scope>
    <source>
        <strain evidence="12">CMW44962</strain>
    </source>
</reference>
<dbReference type="PROSITE" id="PS50886">
    <property type="entry name" value="TRBD"/>
    <property type="match status" value="1"/>
</dbReference>
<dbReference type="EMBL" id="RIBY02001845">
    <property type="protein sequence ID" value="KAH9827950.1"/>
    <property type="molecule type" value="Genomic_DNA"/>
</dbReference>
<comment type="caution">
    <text evidence="12">The sequence shown here is derived from an EMBL/GenBank/DDBJ whole genome shotgun (WGS) entry which is preliminary data.</text>
</comment>
<protein>
    <submittedName>
        <fullName evidence="12">Dihydroxyacetone phosphate acyltransferase-like</fullName>
    </submittedName>
</protein>
<organism evidence="12 13">
    <name type="scientific">Teratosphaeria destructans</name>
    <dbReference type="NCBI Taxonomy" id="418781"/>
    <lineage>
        <taxon>Eukaryota</taxon>
        <taxon>Fungi</taxon>
        <taxon>Dikarya</taxon>
        <taxon>Ascomycota</taxon>
        <taxon>Pezizomycotina</taxon>
        <taxon>Dothideomycetes</taxon>
        <taxon>Dothideomycetidae</taxon>
        <taxon>Mycosphaerellales</taxon>
        <taxon>Teratosphaeriaceae</taxon>
        <taxon>Teratosphaeria</taxon>
    </lineage>
</organism>
<dbReference type="InterPro" id="IPR002123">
    <property type="entry name" value="Plipid/glycerol_acylTrfase"/>
</dbReference>
<dbReference type="InterPro" id="IPR041728">
    <property type="entry name" value="GPAT/DHAPAT_LPLAT"/>
</dbReference>
<accession>A0A9W7W304</accession>
<dbReference type="InterPro" id="IPR002547">
    <property type="entry name" value="tRNA-bd_dom"/>
</dbReference>
<dbReference type="PANTHER" id="PTHR12563:SF17">
    <property type="entry name" value="DIHYDROXYACETONE PHOSPHATE ACYLTRANSFERASE"/>
    <property type="match status" value="1"/>
</dbReference>
<evidence type="ECO:0000256" key="4">
    <source>
        <dbReference type="ARBA" id="ARBA00022555"/>
    </source>
</evidence>
<evidence type="ECO:0000313" key="13">
    <source>
        <dbReference type="Proteomes" id="UP001138500"/>
    </source>
</evidence>
<dbReference type="OrthoDB" id="10255570at2759"/>
<dbReference type="InterPro" id="IPR036282">
    <property type="entry name" value="Glutathione-S-Trfase_C_sf"/>
</dbReference>
<sequence>MAKSERSVGVEGPDLAIVGSKIQVHPAGVSHLVDAQEQSLLEPYASFRQDPFNAFHELGAHVLGTGWRRYDDFIGQNIFYPGFSDQMKAKVMAQERLQSRIRLLAQKRVETEIHEGLLGPKGPEGEEVQHRKRRLQRRGEIESQLREVAEDWTDKMICKMDSRYFIRSAYYLVTQLLTRAYHQGIHVNSDEVLNLRRVAAEAAKKKQSIIFLPCHRSHVDYVSLQLICYRLGLALPTVVAGDNLNFPVVGAFLQHAGAMWIRRSFGDDQLYTTLVQSYIDTLLQNGYNFECFVEGGRSRTGKLLQPKFGILSFLMESVISGTVDDAIVCPVSTQYDKVIEVDSYISELLGQPKPKEDLLQFLSASNVLSLKLGRVDVRFHEPWSLRDFIDDQSSRLVKQPSTTTIYDAALKRRLLTTLGYKVLADINDVSVVMPTALVGTVLLTLRGRGVGKSELVRRVNWLSERVQAQGGRLAHFASSTAEAVVDKALEVLGPKLVGRIENLPEETFYAEDRFQLSFYRNMTIHLFVSQALVCAAVYTKVKLGGGPESQKISIAELRDYVFFLSQLFRAEFIFPTAPLEENLQKTIAGLERDQVLQCFRNGGTEIEYVELHPEERASGRENFDFYCFLIWPFVEASWLGAIALFLLTSPPDAPDLEVWIDFKTFQDKAQLLGKTLYHQGDLSYFEAVNKEALKNAFSRSEEDGSITVTRSREAKVSARVRLDSQWMPPRDAEGRLKAEGKLWELCERVGLGRREGKNRRDGATVRTRVLALVDLVAADLFEDAVAKADGSPKRTRRREIQTRAQLQELYELVRPMLGTPRGMDGTPGENPLSAASLSRFIVDSIAGGRIANSYEAIALASHASLLAVGFRLIGLGDDHKIEAGDASTSDGAAPLPKEWNASKGNYAFRYRHSQSTMEFLLKINSMGNKATVTAMGMGDDNVHHIDVRTNDWISDGNLPTPEINKDGADKDEIKKTVLNVYINGGRLSDFGKLMRVQVIQKLVPSLHKPGYQETSTTHGSRQPAPGREDDRPRHDPLRDGPRDPEPARPYPLADPLAQPRNPDRPLPEPIPGFEDEFETQRGPRGGGGMGGGFPRIGERDLYPQGLGPNDPLRGGIGPGLGGMGGGGMHPTFDDPLFQGQGQGGRFNPHGPPGSRYDDPGPNFGGGSGGHPRGAVTPPLSLHPNFFRMASNDLVTDLKKLSLVENSYPQAKDADSDPAKLSSAIFDKVEYTAADKTEIEQWISTSHHIASPSEDSAKTAERLSHLNTHLATKTTVLGSKPSIADVALYARLAPVVKSWSDEQRTGEQGYHHIVRWLDFVQNAPLFGLKVAHAEKVQIDPSKVVFYPKPIDQKAEKERKKKEKALADAAAKSGATVTDAASPAAAAEGKENAKAGKKEKKDKGDVVADAVGANQPTEKKEKKAKQPKPPKNAPAPEKPFSPALIDLRVGHILKAIKHPEADSLYVSTIAVGDAPGTDNTSEYEGKVVRTVCSGLNGLVPLEEMQGRKIVAVCNLKPVKMRGILSSAMVLAASPRLKEGETDDHKGPVELVNPPKDAEAGERVYFEGWEGEPEAQLNPKKKVWDDCQVGFTTTEGKEVAFDPTAVEKLKESERKSVATLKTKQGVCTVPTLTGATVR</sequence>
<comment type="similarity">
    <text evidence="2">Belongs to the proteasome inhibitor PI31 family.</text>
</comment>
<dbReference type="InterPro" id="IPR013886">
    <property type="entry name" value="PI31_Prot_C"/>
</dbReference>
<feature type="compositionally biased region" description="Basic and acidic residues" evidence="10">
    <location>
        <begin position="1386"/>
        <end position="1404"/>
    </location>
</feature>
<dbReference type="GO" id="GO:0012505">
    <property type="term" value="C:endomembrane system"/>
    <property type="evidence" value="ECO:0007669"/>
    <property type="project" value="UniProtKB-SubCell"/>
</dbReference>
<dbReference type="SUPFAM" id="SSF69593">
    <property type="entry name" value="Glycerol-3-phosphate (1)-acyltransferase"/>
    <property type="match status" value="1"/>
</dbReference>
<feature type="region of interest" description="Disordered" evidence="10">
    <location>
        <begin position="1007"/>
        <end position="1178"/>
    </location>
</feature>
<dbReference type="SUPFAM" id="SSF50249">
    <property type="entry name" value="Nucleic acid-binding proteins"/>
    <property type="match status" value="1"/>
</dbReference>
<evidence type="ECO:0000259" key="11">
    <source>
        <dbReference type="PROSITE" id="PS50886"/>
    </source>
</evidence>
<keyword evidence="13" id="KW-1185">Reference proteome</keyword>
<dbReference type="SMART" id="SM00563">
    <property type="entry name" value="PlsC"/>
    <property type="match status" value="1"/>
</dbReference>
<evidence type="ECO:0000256" key="10">
    <source>
        <dbReference type="SAM" id="MobiDB-lite"/>
    </source>
</evidence>
<evidence type="ECO:0000256" key="5">
    <source>
        <dbReference type="ARBA" id="ARBA00022679"/>
    </source>
</evidence>
<gene>
    <name evidence="12" type="ORF">Tdes44962_MAKER02705</name>
</gene>
<evidence type="ECO:0000256" key="6">
    <source>
        <dbReference type="ARBA" id="ARBA00022884"/>
    </source>
</evidence>
<dbReference type="InterPro" id="IPR021625">
    <property type="entry name" value="PI31_Prot_N"/>
</dbReference>
<feature type="compositionally biased region" description="Pro residues" evidence="10">
    <location>
        <begin position="1427"/>
        <end position="1437"/>
    </location>
</feature>
<dbReference type="GO" id="GO:0006072">
    <property type="term" value="P:glycerol-3-phosphate metabolic process"/>
    <property type="evidence" value="ECO:0007669"/>
    <property type="project" value="TreeGrafter"/>
</dbReference>
<dbReference type="FunFam" id="2.40.50.140:FF:000199">
    <property type="entry name" value="tRNA-aminoacylation cofactor ARC1"/>
    <property type="match status" value="1"/>
</dbReference>
<keyword evidence="8" id="KW-0012">Acyltransferase</keyword>
<dbReference type="CDD" id="cd10304">
    <property type="entry name" value="GST_C_Arc1p_N_like"/>
    <property type="match status" value="1"/>
</dbReference>
<feature type="domain" description="TRNA-binding" evidence="11">
    <location>
        <begin position="1439"/>
        <end position="1562"/>
    </location>
</feature>
<feature type="compositionally biased region" description="Gly residues" evidence="10">
    <location>
        <begin position="1083"/>
        <end position="1094"/>
    </location>
</feature>
<reference evidence="12 13" key="2">
    <citation type="journal article" date="2021" name="Curr. Genet.">
        <title>Genetic response to nitrogen starvation in the aggressive Eucalyptus foliar pathogen Teratosphaeria destructans.</title>
        <authorList>
            <person name="Havenga M."/>
            <person name="Wingfield B.D."/>
            <person name="Wingfield M.J."/>
            <person name="Dreyer L.L."/>
            <person name="Roets F."/>
            <person name="Aylward J."/>
        </authorList>
    </citation>
    <scope>NUCLEOTIDE SEQUENCE [LARGE SCALE GENOMIC DNA]</scope>
    <source>
        <strain evidence="12">CMW44962</strain>
    </source>
</reference>
<feature type="compositionally biased region" description="Gly residues" evidence="10">
    <location>
        <begin position="1114"/>
        <end position="1128"/>
    </location>
</feature>
<evidence type="ECO:0000256" key="2">
    <source>
        <dbReference type="ARBA" id="ARBA00006405"/>
    </source>
</evidence>